<evidence type="ECO:0000256" key="1">
    <source>
        <dbReference type="SAM" id="SignalP"/>
    </source>
</evidence>
<gene>
    <name evidence="2" type="ORF">G7Y89_g10573</name>
</gene>
<keyword evidence="3" id="KW-1185">Reference proteome</keyword>
<proteinExistence type="predicted"/>
<name>A0A8H4RG66_9HELO</name>
<accession>A0A8H4RG66</accession>
<reference evidence="2 3" key="1">
    <citation type="submission" date="2020-03" db="EMBL/GenBank/DDBJ databases">
        <title>Draft Genome Sequence of Cudoniella acicularis.</title>
        <authorList>
            <person name="Buettner E."/>
            <person name="Kellner H."/>
        </authorList>
    </citation>
    <scope>NUCLEOTIDE SEQUENCE [LARGE SCALE GENOMIC DNA]</scope>
    <source>
        <strain evidence="2 3">DSM 108380</strain>
    </source>
</reference>
<feature type="chain" id="PRO_5034643538" evidence="1">
    <location>
        <begin position="23"/>
        <end position="238"/>
    </location>
</feature>
<dbReference type="EMBL" id="JAAMPI010000945">
    <property type="protein sequence ID" value="KAF4627577.1"/>
    <property type="molecule type" value="Genomic_DNA"/>
</dbReference>
<organism evidence="2 3">
    <name type="scientific">Cudoniella acicularis</name>
    <dbReference type="NCBI Taxonomy" id="354080"/>
    <lineage>
        <taxon>Eukaryota</taxon>
        <taxon>Fungi</taxon>
        <taxon>Dikarya</taxon>
        <taxon>Ascomycota</taxon>
        <taxon>Pezizomycotina</taxon>
        <taxon>Leotiomycetes</taxon>
        <taxon>Helotiales</taxon>
        <taxon>Tricladiaceae</taxon>
        <taxon>Cudoniella</taxon>
    </lineage>
</organism>
<protein>
    <submittedName>
        <fullName evidence="2">Uncharacterized protein</fullName>
    </submittedName>
</protein>
<keyword evidence="1" id="KW-0732">Signal</keyword>
<sequence>MLSARIILCLAGAFIASSTVAAQNDHWDPRHWRKNITVYFDADWTTCKMFPDLTPVSPADYGNPWDMVHCWLNNTIDNIDRNFFRTTVGCYVDEQDVGHAKQKYIDIQAGDHGTNDTQPDIHDYTNHIPRCPYVRPYEVWKNGNTTSAVNATLQRCWAAPSLDSPSFAADQWTDHTYCFLDGTAVEGSTLWYESGHTYRGNSTPCYVPKAYIKGDRNAVSQAFIPGGNERCDYLDKTI</sequence>
<evidence type="ECO:0000313" key="2">
    <source>
        <dbReference type="EMBL" id="KAF4627577.1"/>
    </source>
</evidence>
<comment type="caution">
    <text evidence="2">The sequence shown here is derived from an EMBL/GenBank/DDBJ whole genome shotgun (WGS) entry which is preliminary data.</text>
</comment>
<feature type="signal peptide" evidence="1">
    <location>
        <begin position="1"/>
        <end position="22"/>
    </location>
</feature>
<dbReference type="AlphaFoldDB" id="A0A8H4RG66"/>
<dbReference type="Proteomes" id="UP000566819">
    <property type="component" value="Unassembled WGS sequence"/>
</dbReference>
<evidence type="ECO:0000313" key="3">
    <source>
        <dbReference type="Proteomes" id="UP000566819"/>
    </source>
</evidence>